<comment type="caution">
    <text evidence="1">The sequence shown here is derived from an EMBL/GenBank/DDBJ whole genome shotgun (WGS) entry which is preliminary data.</text>
</comment>
<gene>
    <name evidence="1" type="ORF">FWJ32_07275</name>
</gene>
<dbReference type="EMBL" id="VTPS01000009">
    <property type="protein sequence ID" value="TZE82024.1"/>
    <property type="molecule type" value="Genomic_DNA"/>
</dbReference>
<protein>
    <submittedName>
        <fullName evidence="1">Uncharacterized protein</fullName>
    </submittedName>
</protein>
<name>A0A5D8QD30_9THEO</name>
<dbReference type="AlphaFoldDB" id="A0A5D8QD30"/>
<proteinExistence type="predicted"/>
<dbReference type="Proteomes" id="UP000322976">
    <property type="component" value="Unassembled WGS sequence"/>
</dbReference>
<keyword evidence="2" id="KW-1185">Reference proteome</keyword>
<reference evidence="1 2" key="1">
    <citation type="submission" date="2019-08" db="EMBL/GenBank/DDBJ databases">
        <title>Calorimonas adulescens gen. nov., sp. nov., an anaerobic thermophilic bacterium from Sakhalin hot spring.</title>
        <authorList>
            <person name="Khomyakova M.A."/>
            <person name="Merkel A.Y."/>
            <person name="Novikov A."/>
            <person name="Bonch-Osmolovskaya E.A."/>
            <person name="Slobodkin A.I."/>
        </authorList>
    </citation>
    <scope>NUCLEOTIDE SEQUENCE [LARGE SCALE GENOMIC DNA]</scope>
    <source>
        <strain evidence="1 2">A05MB</strain>
    </source>
</reference>
<accession>A0A5D8QD30</accession>
<evidence type="ECO:0000313" key="2">
    <source>
        <dbReference type="Proteomes" id="UP000322976"/>
    </source>
</evidence>
<sequence length="81" mass="9553">MEIAEDIRHTPWGRELYKMRCQTIERIFADAKEKHGALYQSTRLEESQTLLHASFCMHEFKKACLMKEKTGHASTRSPYYS</sequence>
<evidence type="ECO:0000313" key="1">
    <source>
        <dbReference type="EMBL" id="TZE82024.1"/>
    </source>
</evidence>
<organism evidence="1 2">
    <name type="scientific">Calorimonas adulescens</name>
    <dbReference type="NCBI Taxonomy" id="2606906"/>
    <lineage>
        <taxon>Bacteria</taxon>
        <taxon>Bacillati</taxon>
        <taxon>Bacillota</taxon>
        <taxon>Clostridia</taxon>
        <taxon>Thermoanaerobacterales</taxon>
        <taxon>Thermoanaerobacteraceae</taxon>
        <taxon>Calorimonas</taxon>
    </lineage>
</organism>